<evidence type="ECO:0000313" key="13">
    <source>
        <dbReference type="Proteomes" id="UP001237292"/>
    </source>
</evidence>
<keyword evidence="8" id="KW-0067">ATP-binding</keyword>
<dbReference type="GO" id="GO:0016301">
    <property type="term" value="F:kinase activity"/>
    <property type="evidence" value="ECO:0007669"/>
    <property type="project" value="UniProtKB-KW"/>
</dbReference>
<dbReference type="InterPro" id="IPR011712">
    <property type="entry name" value="Sig_transdc_His_kin_sub3_dim/P"/>
</dbReference>
<name>A0ABY9NN55_9PSED</name>
<dbReference type="Gene3D" id="1.20.5.1930">
    <property type="match status" value="1"/>
</dbReference>
<protein>
    <recommendedName>
        <fullName evidence="3">histidine kinase</fullName>
        <ecNumber evidence="3">2.7.13.3</ecNumber>
    </recommendedName>
</protein>
<dbReference type="EC" id="2.7.13.3" evidence="3"/>
<evidence type="ECO:0000313" key="12">
    <source>
        <dbReference type="EMBL" id="WMN20003.1"/>
    </source>
</evidence>
<sequence>MSALWRINLWVSGFFALVTLACAGLLWHQALADVERELQSAEAVVAYLGETAERDPASLQPRLTRSLRHVRVHWLEPGASARLPEQSGWDAWLGRRLFSERQHASRLLDLSDGRRVLIAVDARDEIDEAWDSLQQLLGLCALALVLSLLTIRWAVRRGVGLLDELLRALRQVSAGQLAVRLPESGLPEALQLAGHFNRMTSALEQIRADNAQLTRALLAVQERERTQLAQTLHDDLGQYLAGIRAQACLLRLVAGEPATVAQTAELLERNCQQLQQGFRALVQDLYPLVLQHVSLPAALQMLVSQWQDNQGIACQLKLGEDLPTLSATDQTQLYRLLQEALTNVARHASASQVRICLQRRGRGLRLWVRDNGRGACQPQRPGVGLHSMAERARSLGGELRVFSRPGAGWALALNMPLNMPMEA</sequence>
<dbReference type="InterPro" id="IPR036890">
    <property type="entry name" value="HATPase_C_sf"/>
</dbReference>
<feature type="domain" description="Histidine kinase" evidence="10">
    <location>
        <begin position="231"/>
        <end position="419"/>
    </location>
</feature>
<proteinExistence type="predicted"/>
<evidence type="ECO:0000259" key="10">
    <source>
        <dbReference type="PROSITE" id="PS50109"/>
    </source>
</evidence>
<dbReference type="Proteomes" id="UP001237292">
    <property type="component" value="Chromosome"/>
</dbReference>
<dbReference type="SMART" id="SM00304">
    <property type="entry name" value="HAMP"/>
    <property type="match status" value="1"/>
</dbReference>
<evidence type="ECO:0000256" key="4">
    <source>
        <dbReference type="ARBA" id="ARBA00022553"/>
    </source>
</evidence>
<dbReference type="InterPro" id="IPR005467">
    <property type="entry name" value="His_kinase_dom"/>
</dbReference>
<evidence type="ECO:0000256" key="3">
    <source>
        <dbReference type="ARBA" id="ARBA00012438"/>
    </source>
</evidence>
<evidence type="ECO:0000256" key="9">
    <source>
        <dbReference type="ARBA" id="ARBA00023012"/>
    </source>
</evidence>
<dbReference type="PROSITE" id="PS50109">
    <property type="entry name" value="HIS_KIN"/>
    <property type="match status" value="1"/>
</dbReference>
<dbReference type="InterPro" id="IPR003660">
    <property type="entry name" value="HAMP_dom"/>
</dbReference>
<evidence type="ECO:0000256" key="5">
    <source>
        <dbReference type="ARBA" id="ARBA00022679"/>
    </source>
</evidence>
<comment type="subcellular location">
    <subcellularLocation>
        <location evidence="2">Membrane</location>
    </subcellularLocation>
</comment>
<organism evidence="12 13">
    <name type="scientific">Pseudomonas piscis</name>
    <dbReference type="NCBI Taxonomy" id="2614538"/>
    <lineage>
        <taxon>Bacteria</taxon>
        <taxon>Pseudomonadati</taxon>
        <taxon>Pseudomonadota</taxon>
        <taxon>Gammaproteobacteria</taxon>
        <taxon>Pseudomonadales</taxon>
        <taxon>Pseudomonadaceae</taxon>
        <taxon>Pseudomonas</taxon>
    </lineage>
</organism>
<evidence type="ECO:0000256" key="1">
    <source>
        <dbReference type="ARBA" id="ARBA00000085"/>
    </source>
</evidence>
<evidence type="ECO:0000256" key="2">
    <source>
        <dbReference type="ARBA" id="ARBA00004370"/>
    </source>
</evidence>
<dbReference type="RefSeq" id="WP_282878346.1">
    <property type="nucleotide sequence ID" value="NZ_CP133164.1"/>
</dbReference>
<evidence type="ECO:0000256" key="8">
    <source>
        <dbReference type="ARBA" id="ARBA00022840"/>
    </source>
</evidence>
<gene>
    <name evidence="12" type="ORF">QL104_11635</name>
</gene>
<dbReference type="SUPFAM" id="SSF55874">
    <property type="entry name" value="ATPase domain of HSP90 chaperone/DNA topoisomerase II/histidine kinase"/>
    <property type="match status" value="1"/>
</dbReference>
<comment type="catalytic activity">
    <reaction evidence="1">
        <text>ATP + protein L-histidine = ADP + protein N-phospho-L-histidine.</text>
        <dbReference type="EC" id="2.7.13.3"/>
    </reaction>
</comment>
<dbReference type="Pfam" id="PF07730">
    <property type="entry name" value="HisKA_3"/>
    <property type="match status" value="1"/>
</dbReference>
<evidence type="ECO:0000256" key="7">
    <source>
        <dbReference type="ARBA" id="ARBA00022777"/>
    </source>
</evidence>
<keyword evidence="4" id="KW-0597">Phosphoprotein</keyword>
<feature type="domain" description="HAMP" evidence="11">
    <location>
        <begin position="156"/>
        <end position="208"/>
    </location>
</feature>
<dbReference type="PANTHER" id="PTHR24421">
    <property type="entry name" value="NITRATE/NITRITE SENSOR PROTEIN NARX-RELATED"/>
    <property type="match status" value="1"/>
</dbReference>
<dbReference type="PANTHER" id="PTHR24421:SF10">
    <property type="entry name" value="NITRATE_NITRITE SENSOR PROTEIN NARQ"/>
    <property type="match status" value="1"/>
</dbReference>
<dbReference type="CDD" id="cd06225">
    <property type="entry name" value="HAMP"/>
    <property type="match status" value="1"/>
</dbReference>
<dbReference type="CDD" id="cd16917">
    <property type="entry name" value="HATPase_UhpB-NarQ-NarX-like"/>
    <property type="match status" value="1"/>
</dbReference>
<dbReference type="Pfam" id="PF00672">
    <property type="entry name" value="HAMP"/>
    <property type="match status" value="1"/>
</dbReference>
<accession>A0ABY9NN55</accession>
<dbReference type="PROSITE" id="PS51257">
    <property type="entry name" value="PROKAR_LIPOPROTEIN"/>
    <property type="match status" value="1"/>
</dbReference>
<keyword evidence="13" id="KW-1185">Reference proteome</keyword>
<dbReference type="EMBL" id="CP133164">
    <property type="protein sequence ID" value="WMN20003.1"/>
    <property type="molecule type" value="Genomic_DNA"/>
</dbReference>
<dbReference type="InterPro" id="IPR050482">
    <property type="entry name" value="Sensor_HK_TwoCompSys"/>
</dbReference>
<evidence type="ECO:0000259" key="11">
    <source>
        <dbReference type="PROSITE" id="PS50885"/>
    </source>
</evidence>
<dbReference type="InterPro" id="IPR003594">
    <property type="entry name" value="HATPase_dom"/>
</dbReference>
<keyword evidence="5" id="KW-0808">Transferase</keyword>
<keyword evidence="6" id="KW-0547">Nucleotide-binding</keyword>
<dbReference type="PROSITE" id="PS50885">
    <property type="entry name" value="HAMP"/>
    <property type="match status" value="1"/>
</dbReference>
<evidence type="ECO:0000256" key="6">
    <source>
        <dbReference type="ARBA" id="ARBA00022741"/>
    </source>
</evidence>
<dbReference type="Gene3D" id="3.30.565.10">
    <property type="entry name" value="Histidine kinase-like ATPase, C-terminal domain"/>
    <property type="match status" value="1"/>
</dbReference>
<keyword evidence="9" id="KW-0902">Two-component regulatory system</keyword>
<dbReference type="Pfam" id="PF02518">
    <property type="entry name" value="HATPase_c"/>
    <property type="match status" value="1"/>
</dbReference>
<dbReference type="Gene3D" id="6.10.340.10">
    <property type="match status" value="1"/>
</dbReference>
<reference evidence="12 13" key="1">
    <citation type="journal article" date="2023" name="Access Microbiol">
        <title>The genome of a steinernematid-associated Pseudomonas piscis bacterium encodes the biosynthesis of insect toxins.</title>
        <authorList>
            <person name="Awori R.M."/>
            <person name="Hendre P."/>
            <person name="Amugune N.O."/>
        </authorList>
    </citation>
    <scope>NUCLEOTIDE SEQUENCE [LARGE SCALE GENOMIC DNA]</scope>
    <source>
        <strain evidence="12 13">75</strain>
    </source>
</reference>
<keyword evidence="7 12" id="KW-0418">Kinase</keyword>